<dbReference type="PANTHER" id="PTHR30576">
    <property type="entry name" value="COLANIC BIOSYNTHESIS UDP-GLUCOSE LIPID CARRIER TRANSFERASE"/>
    <property type="match status" value="1"/>
</dbReference>
<evidence type="ECO:0000313" key="4">
    <source>
        <dbReference type="EMBL" id="PSJ36388.1"/>
    </source>
</evidence>
<dbReference type="AlphaFoldDB" id="A0A2P7QEI6"/>
<dbReference type="PANTHER" id="PTHR30576:SF8">
    <property type="entry name" value="UNDECAPRENYL-PHOSPHATE GALACTOSE PHOSPHOTRANSFERASE"/>
    <property type="match status" value="1"/>
</dbReference>
<sequence>MSRLVDIALALSAAICLSPLVLLIAVAVRLDLGSPVLFRQRRAGLGGIEFDIVKFRTMRDTRDSAGRLLPDAERVVPLGRLLRRTRLDELPELLNILRGDMSFVGPRPLLPETIRVFGEKGVLRGRVRPGLTGWSQVNGNTLLTQEEKLELDLWYLANRTLFMDAAVMLRTLAVMTFGEQRNSDNLEKAFASSRHRRG</sequence>
<reference evidence="4 5" key="1">
    <citation type="submission" date="2018-03" db="EMBL/GenBank/DDBJ databases">
        <title>The draft genome of Sphingosinicella sp. GL-C-18.</title>
        <authorList>
            <person name="Liu L."/>
            <person name="Li L."/>
            <person name="Liang L."/>
            <person name="Zhang X."/>
            <person name="Wang T."/>
        </authorList>
    </citation>
    <scope>NUCLEOTIDE SEQUENCE [LARGE SCALE GENOMIC DNA]</scope>
    <source>
        <strain evidence="4 5">GL-C-18</strain>
    </source>
</reference>
<accession>A0A2P7QEI6</accession>
<feature type="domain" description="Bacterial sugar transferase" evidence="3">
    <location>
        <begin position="3"/>
        <end position="175"/>
    </location>
</feature>
<name>A0A2P7QEI6_9SPHN</name>
<evidence type="ECO:0000256" key="2">
    <source>
        <dbReference type="ARBA" id="ARBA00023169"/>
    </source>
</evidence>
<dbReference type="Proteomes" id="UP000241167">
    <property type="component" value="Unassembled WGS sequence"/>
</dbReference>
<comment type="similarity">
    <text evidence="1">Belongs to the bacterial sugar transferase family.</text>
</comment>
<keyword evidence="5" id="KW-1185">Reference proteome</keyword>
<dbReference type="GO" id="GO:0016780">
    <property type="term" value="F:phosphotransferase activity, for other substituted phosphate groups"/>
    <property type="evidence" value="ECO:0007669"/>
    <property type="project" value="TreeGrafter"/>
</dbReference>
<evidence type="ECO:0000259" key="3">
    <source>
        <dbReference type="Pfam" id="PF02397"/>
    </source>
</evidence>
<dbReference type="EMBL" id="PXYI01000014">
    <property type="protein sequence ID" value="PSJ36388.1"/>
    <property type="molecule type" value="Genomic_DNA"/>
</dbReference>
<gene>
    <name evidence="4" type="ORF">C7I55_26465</name>
</gene>
<evidence type="ECO:0000313" key="5">
    <source>
        <dbReference type="Proteomes" id="UP000241167"/>
    </source>
</evidence>
<comment type="caution">
    <text evidence="4">The sequence shown here is derived from an EMBL/GenBank/DDBJ whole genome shotgun (WGS) entry which is preliminary data.</text>
</comment>
<keyword evidence="2" id="KW-0270">Exopolysaccharide synthesis</keyword>
<keyword evidence="4" id="KW-0808">Transferase</keyword>
<evidence type="ECO:0000256" key="1">
    <source>
        <dbReference type="ARBA" id="ARBA00006464"/>
    </source>
</evidence>
<dbReference type="Pfam" id="PF02397">
    <property type="entry name" value="Bac_transf"/>
    <property type="match status" value="1"/>
</dbReference>
<organism evidence="4 5">
    <name type="scientific">Allosphingosinicella deserti</name>
    <dbReference type="NCBI Taxonomy" id="2116704"/>
    <lineage>
        <taxon>Bacteria</taxon>
        <taxon>Pseudomonadati</taxon>
        <taxon>Pseudomonadota</taxon>
        <taxon>Alphaproteobacteria</taxon>
        <taxon>Sphingomonadales</taxon>
        <taxon>Sphingomonadaceae</taxon>
        <taxon>Allosphingosinicella</taxon>
    </lineage>
</organism>
<proteinExistence type="inferred from homology"/>
<protein>
    <submittedName>
        <fullName evidence="4">UDP-galactose phosphate transferase</fullName>
    </submittedName>
</protein>
<dbReference type="RefSeq" id="WP_106516063.1">
    <property type="nucleotide sequence ID" value="NZ_PXYI01000014.1"/>
</dbReference>
<dbReference type="GO" id="GO:0000271">
    <property type="term" value="P:polysaccharide biosynthetic process"/>
    <property type="evidence" value="ECO:0007669"/>
    <property type="project" value="UniProtKB-KW"/>
</dbReference>
<dbReference type="InterPro" id="IPR003362">
    <property type="entry name" value="Bact_transf"/>
</dbReference>
<dbReference type="OrthoDB" id="9808602at2"/>